<protein>
    <submittedName>
        <fullName evidence="1">Uncharacterized protein</fullName>
    </submittedName>
</protein>
<dbReference type="InParanoid" id="A0A409WRZ8"/>
<comment type="caution">
    <text evidence="1">The sequence shown here is derived from an EMBL/GenBank/DDBJ whole genome shotgun (WGS) entry which is preliminary data.</text>
</comment>
<keyword evidence="2" id="KW-1185">Reference proteome</keyword>
<reference evidence="1 2" key="1">
    <citation type="journal article" date="2018" name="Evol. Lett.">
        <title>Horizontal gene cluster transfer increased hallucinogenic mushroom diversity.</title>
        <authorList>
            <person name="Reynolds H.T."/>
            <person name="Vijayakumar V."/>
            <person name="Gluck-Thaler E."/>
            <person name="Korotkin H.B."/>
            <person name="Matheny P.B."/>
            <person name="Slot J.C."/>
        </authorList>
    </citation>
    <scope>NUCLEOTIDE SEQUENCE [LARGE SCALE GENOMIC DNA]</scope>
    <source>
        <strain evidence="1 2">2631</strain>
    </source>
</reference>
<sequence length="111" mass="12859">MAVRLGIVSSRLLGCDRNPIHTNAMGRKWDGEFFGNGQKSKSRNYTHIFYSGSTNPTSKASRTSTQRMWAPFGRSTLIPWRILEFCWDSCCNEWPKWSTMAYRLPNRLFGM</sequence>
<dbReference type="AlphaFoldDB" id="A0A409WRZ8"/>
<evidence type="ECO:0000313" key="2">
    <source>
        <dbReference type="Proteomes" id="UP000283269"/>
    </source>
</evidence>
<dbReference type="EMBL" id="NHYD01003269">
    <property type="protein sequence ID" value="PPQ81284.1"/>
    <property type="molecule type" value="Genomic_DNA"/>
</dbReference>
<proteinExistence type="predicted"/>
<name>A0A409WRZ8_PSICY</name>
<evidence type="ECO:0000313" key="1">
    <source>
        <dbReference type="EMBL" id="PPQ81284.1"/>
    </source>
</evidence>
<dbReference type="Proteomes" id="UP000283269">
    <property type="component" value="Unassembled WGS sequence"/>
</dbReference>
<organism evidence="1 2">
    <name type="scientific">Psilocybe cyanescens</name>
    <dbReference type="NCBI Taxonomy" id="93625"/>
    <lineage>
        <taxon>Eukaryota</taxon>
        <taxon>Fungi</taxon>
        <taxon>Dikarya</taxon>
        <taxon>Basidiomycota</taxon>
        <taxon>Agaricomycotina</taxon>
        <taxon>Agaricomycetes</taxon>
        <taxon>Agaricomycetidae</taxon>
        <taxon>Agaricales</taxon>
        <taxon>Agaricineae</taxon>
        <taxon>Strophariaceae</taxon>
        <taxon>Psilocybe</taxon>
    </lineage>
</organism>
<gene>
    <name evidence="1" type="ORF">CVT25_015068</name>
</gene>
<accession>A0A409WRZ8</accession>